<dbReference type="InterPro" id="IPR042099">
    <property type="entry name" value="ANL_N_sf"/>
</dbReference>
<dbReference type="InterPro" id="IPR045851">
    <property type="entry name" value="AMP-bd_C_sf"/>
</dbReference>
<organism evidence="4 5">
    <name type="scientific">Dactylosporangium roseum</name>
    <dbReference type="NCBI Taxonomy" id="47989"/>
    <lineage>
        <taxon>Bacteria</taxon>
        <taxon>Bacillati</taxon>
        <taxon>Actinomycetota</taxon>
        <taxon>Actinomycetes</taxon>
        <taxon>Micromonosporales</taxon>
        <taxon>Micromonosporaceae</taxon>
        <taxon>Dactylosporangium</taxon>
    </lineage>
</organism>
<protein>
    <submittedName>
        <fullName evidence="4">Acyl--CoA ligase</fullName>
    </submittedName>
</protein>
<sequence length="515" mass="54788">MSEAAKLAYIAAAPGADPDRVCMVAAGRTLTRRQVRNEVARCRAELLERGVAPDDRVLALLDHGPDAVFFLAAASALGLHLLMPYGLQAAALPEWLSIADSARPDVIVHAKRDRTGVDALRGRGGRVVELPFPAADAPDRELPIDRPEPVEHFLVLFTSGTTGTPKAISIGEAHVCGRMAAVTRTMRYRPDARIFMTGLMNNTTGVINSFGALLHDATVVFPQTPDPARWPAQVAAERATHLALRPVALKRFVAAVDAERPDLSCLRVVSYGGAAVPRAVLDQGRALIGGDWIQGYGLTETYGPFCFLDEAGHAEQRHVKHVYCIGRPDDTLAVRIEPVAEHPDGVGEILVRGPLVMEGYVNVADGTIESPGEWLRTGDLAEWSPDGDLVLKGRMSGVLLSENGHRIYPEEVEAVLAGAPGVDDVVLVGLPGSGTPHERPVACVCGPIGERSPEDVRTIVAGELKRGLAPEKWPDLAYATARPFAKSANGKIMRGEVAAAIDPAGLVELGGDGRG</sequence>
<name>A0ABY5YY85_9ACTN</name>
<dbReference type="PROSITE" id="PS00455">
    <property type="entry name" value="AMP_BINDING"/>
    <property type="match status" value="1"/>
</dbReference>
<dbReference type="Gene3D" id="3.30.300.30">
    <property type="match status" value="1"/>
</dbReference>
<reference evidence="4" key="1">
    <citation type="submission" date="2021-04" db="EMBL/GenBank/DDBJ databases">
        <title>Biosynthetic gene clusters of Dactylosporangioum roseum.</title>
        <authorList>
            <person name="Hartkoorn R.C."/>
            <person name="Beaudoing E."/>
            <person name="Hot D."/>
            <person name="Moureu S."/>
        </authorList>
    </citation>
    <scope>NUCLEOTIDE SEQUENCE</scope>
    <source>
        <strain evidence="4">NRRL B-16295</strain>
    </source>
</reference>
<dbReference type="InterPro" id="IPR000873">
    <property type="entry name" value="AMP-dep_synth/lig_dom"/>
</dbReference>
<evidence type="ECO:0000313" key="5">
    <source>
        <dbReference type="Proteomes" id="UP001058271"/>
    </source>
</evidence>
<comment type="similarity">
    <text evidence="1">Belongs to the ATP-dependent AMP-binding enzyme family.</text>
</comment>
<evidence type="ECO:0000256" key="1">
    <source>
        <dbReference type="ARBA" id="ARBA00006432"/>
    </source>
</evidence>
<dbReference type="Pfam" id="PF00501">
    <property type="entry name" value="AMP-binding"/>
    <property type="match status" value="1"/>
</dbReference>
<keyword evidence="2 4" id="KW-0436">Ligase</keyword>
<evidence type="ECO:0000256" key="2">
    <source>
        <dbReference type="ARBA" id="ARBA00022598"/>
    </source>
</evidence>
<dbReference type="Gene3D" id="3.40.50.12780">
    <property type="entry name" value="N-terminal domain of ligase-like"/>
    <property type="match status" value="1"/>
</dbReference>
<keyword evidence="5" id="KW-1185">Reference proteome</keyword>
<evidence type="ECO:0000313" key="4">
    <source>
        <dbReference type="EMBL" id="UWZ34351.1"/>
    </source>
</evidence>
<evidence type="ECO:0000259" key="3">
    <source>
        <dbReference type="Pfam" id="PF00501"/>
    </source>
</evidence>
<dbReference type="EMBL" id="CP073721">
    <property type="protein sequence ID" value="UWZ34351.1"/>
    <property type="molecule type" value="Genomic_DNA"/>
</dbReference>
<proteinExistence type="inferred from homology"/>
<dbReference type="PANTHER" id="PTHR43201:SF5">
    <property type="entry name" value="MEDIUM-CHAIN ACYL-COA LIGASE ACSF2, MITOCHONDRIAL"/>
    <property type="match status" value="1"/>
</dbReference>
<gene>
    <name evidence="4" type="ORF">Drose_24315</name>
</gene>
<dbReference type="CDD" id="cd04433">
    <property type="entry name" value="AFD_class_I"/>
    <property type="match status" value="1"/>
</dbReference>
<feature type="domain" description="AMP-dependent synthetase/ligase" evidence="3">
    <location>
        <begin position="16"/>
        <end position="360"/>
    </location>
</feature>
<dbReference type="InterPro" id="IPR020845">
    <property type="entry name" value="AMP-binding_CS"/>
</dbReference>
<dbReference type="RefSeq" id="WP_260723658.1">
    <property type="nucleotide sequence ID" value="NZ_BAAABS010000080.1"/>
</dbReference>
<accession>A0ABY5YY85</accession>
<dbReference type="GO" id="GO:0016874">
    <property type="term" value="F:ligase activity"/>
    <property type="evidence" value="ECO:0007669"/>
    <property type="project" value="UniProtKB-KW"/>
</dbReference>
<dbReference type="Proteomes" id="UP001058271">
    <property type="component" value="Chromosome"/>
</dbReference>
<dbReference type="PANTHER" id="PTHR43201">
    <property type="entry name" value="ACYL-COA SYNTHETASE"/>
    <property type="match status" value="1"/>
</dbReference>
<dbReference type="SUPFAM" id="SSF56801">
    <property type="entry name" value="Acetyl-CoA synthetase-like"/>
    <property type="match status" value="1"/>
</dbReference>